<feature type="signal peptide" evidence="3">
    <location>
        <begin position="1"/>
        <end position="16"/>
    </location>
</feature>
<evidence type="ECO:0000313" key="4">
    <source>
        <dbReference type="EMBL" id="CAL1590572.1"/>
    </source>
</evidence>
<dbReference type="GO" id="GO:0005576">
    <property type="term" value="C:extracellular region"/>
    <property type="evidence" value="ECO:0007669"/>
    <property type="project" value="InterPro"/>
</dbReference>
<dbReference type="Proteomes" id="UP001497482">
    <property type="component" value="Chromosome 19"/>
</dbReference>
<dbReference type="GO" id="GO:0005509">
    <property type="term" value="F:calcium ion binding"/>
    <property type="evidence" value="ECO:0007669"/>
    <property type="project" value="InterPro"/>
</dbReference>
<accession>A0AAV2KR11</accession>
<dbReference type="GO" id="GO:0005764">
    <property type="term" value="C:lysosome"/>
    <property type="evidence" value="ECO:0007669"/>
    <property type="project" value="TreeGrafter"/>
</dbReference>
<dbReference type="InterPro" id="IPR001299">
    <property type="entry name" value="Ependymin"/>
</dbReference>
<dbReference type="PRINTS" id="PR00317">
    <property type="entry name" value="EPENDYMIN"/>
</dbReference>
<dbReference type="GO" id="GO:0007160">
    <property type="term" value="P:cell-matrix adhesion"/>
    <property type="evidence" value="ECO:0007669"/>
    <property type="project" value="InterPro"/>
</dbReference>
<feature type="chain" id="PRO_5043371144" evidence="3">
    <location>
        <begin position="17"/>
        <end position="305"/>
    </location>
</feature>
<dbReference type="AlphaFoldDB" id="A0AAV2KR11"/>
<organism evidence="4 5">
    <name type="scientific">Knipowitschia caucasica</name>
    <name type="common">Caucasian dwarf goby</name>
    <name type="synonym">Pomatoschistus caucasicus</name>
    <dbReference type="NCBI Taxonomy" id="637954"/>
    <lineage>
        <taxon>Eukaryota</taxon>
        <taxon>Metazoa</taxon>
        <taxon>Chordata</taxon>
        <taxon>Craniata</taxon>
        <taxon>Vertebrata</taxon>
        <taxon>Euteleostomi</taxon>
        <taxon>Actinopterygii</taxon>
        <taxon>Neopterygii</taxon>
        <taxon>Teleostei</taxon>
        <taxon>Neoteleostei</taxon>
        <taxon>Acanthomorphata</taxon>
        <taxon>Gobiaria</taxon>
        <taxon>Gobiiformes</taxon>
        <taxon>Gobioidei</taxon>
        <taxon>Gobiidae</taxon>
        <taxon>Gobiinae</taxon>
        <taxon>Knipowitschia</taxon>
    </lineage>
</organism>
<name>A0AAV2KR11_KNICA</name>
<gene>
    <name evidence="4" type="ORF">KC01_LOCUS20066</name>
</gene>
<keyword evidence="3" id="KW-0732">Signal</keyword>
<dbReference type="SMART" id="SM00026">
    <property type="entry name" value="EPEND"/>
    <property type="match status" value="1"/>
</dbReference>
<evidence type="ECO:0000256" key="3">
    <source>
        <dbReference type="SAM" id="SignalP"/>
    </source>
</evidence>
<dbReference type="EMBL" id="OZ035841">
    <property type="protein sequence ID" value="CAL1590572.1"/>
    <property type="molecule type" value="Genomic_DNA"/>
</dbReference>
<feature type="compositionally biased region" description="Acidic residues" evidence="2">
    <location>
        <begin position="244"/>
        <end position="289"/>
    </location>
</feature>
<dbReference type="PANTHER" id="PTHR10697:SF5">
    <property type="entry name" value="EPENDYMIN-RELATED"/>
    <property type="match status" value="1"/>
</dbReference>
<keyword evidence="5" id="KW-1185">Reference proteome</keyword>
<dbReference type="Pfam" id="PF00811">
    <property type="entry name" value="Ependymin"/>
    <property type="match status" value="1"/>
</dbReference>
<dbReference type="PANTHER" id="PTHR10697">
    <property type="entry name" value="MAMMALIAN EPENDYMIN-RELATED PROTEIN 1"/>
    <property type="match status" value="1"/>
</dbReference>
<evidence type="ECO:0000256" key="1">
    <source>
        <dbReference type="ARBA" id="ARBA00010771"/>
    </source>
</evidence>
<evidence type="ECO:0000313" key="5">
    <source>
        <dbReference type="Proteomes" id="UP001497482"/>
    </source>
</evidence>
<feature type="region of interest" description="Disordered" evidence="2">
    <location>
        <begin position="229"/>
        <end position="305"/>
    </location>
</feature>
<reference evidence="4 5" key="1">
    <citation type="submission" date="2024-04" db="EMBL/GenBank/DDBJ databases">
        <authorList>
            <person name="Waldvogel A.-M."/>
            <person name="Schoenle A."/>
        </authorList>
    </citation>
    <scope>NUCLEOTIDE SEQUENCE [LARGE SCALE GENOMIC DNA]</scope>
</reference>
<sequence length="305" mass="33483">MKVVLLLASLLGASLGASLGPSPGANPWASPGGKHSPCKSPPLLTGGLTLATQNEKLWFYAGYEYDAFGERIRIREDGTFNKTSFTRDFLLLYKEAVLYEIDSVKYTCIKRPLKGHFQLLGIPDDANFVGQYVIGASSGPGQGVLVNTWGQHENRKKNDPYMMTVTEFGCFPVSTLTHTKDFGWMVTSFINTVEGILYPDGLNPPPYCPGLDAEPQGPPVDIITAEEEEFVSEEGEEQVKEGEEQAEEGEEQAEEGEEQAEEGEEQAEEGEKEAEEGEEEAKEGEEQAEEGEKGEQDNAFPLQMN</sequence>
<protein>
    <submittedName>
        <fullName evidence="4">Uncharacterized protein</fullName>
    </submittedName>
</protein>
<proteinExistence type="inferred from homology"/>
<comment type="similarity">
    <text evidence="1">Belongs to the ependymin family.</text>
</comment>
<evidence type="ECO:0000256" key="2">
    <source>
        <dbReference type="SAM" id="MobiDB-lite"/>
    </source>
</evidence>